<dbReference type="OrthoDB" id="634553at2"/>
<dbReference type="AlphaFoldDB" id="F4L6H6"/>
<dbReference type="eggNOG" id="ENOG50310Q2">
    <property type="taxonomic scope" value="Bacteria"/>
</dbReference>
<feature type="chain" id="PRO_5003312600" description="Lipoprotein" evidence="1">
    <location>
        <begin position="26"/>
        <end position="379"/>
    </location>
</feature>
<dbReference type="HOGENOM" id="CLU_050513_0_0_10"/>
<evidence type="ECO:0008006" key="4">
    <source>
        <dbReference type="Google" id="ProtNLM"/>
    </source>
</evidence>
<keyword evidence="1" id="KW-0732">Signal</keyword>
<protein>
    <recommendedName>
        <fullName evidence="4">Lipoprotein</fullName>
    </recommendedName>
</protein>
<name>F4L6H6_HALH1</name>
<evidence type="ECO:0000313" key="3">
    <source>
        <dbReference type="Proteomes" id="UP000008461"/>
    </source>
</evidence>
<reference key="2">
    <citation type="submission" date="2011-04" db="EMBL/GenBank/DDBJ databases">
        <title>Complete sequence of chromosome of Haliscomenobacter hydrossis DSM 1100.</title>
        <authorList>
            <consortium name="US DOE Joint Genome Institute (JGI-PGF)"/>
            <person name="Lucas S."/>
            <person name="Han J."/>
            <person name="Lapidus A."/>
            <person name="Bruce D."/>
            <person name="Goodwin L."/>
            <person name="Pitluck S."/>
            <person name="Peters L."/>
            <person name="Kyrpides N."/>
            <person name="Mavromatis K."/>
            <person name="Ivanova N."/>
            <person name="Ovchinnikova G."/>
            <person name="Pagani I."/>
            <person name="Daligault H."/>
            <person name="Detter J.C."/>
            <person name="Han C."/>
            <person name="Land M."/>
            <person name="Hauser L."/>
            <person name="Markowitz V."/>
            <person name="Cheng J.-F."/>
            <person name="Hugenholtz P."/>
            <person name="Woyke T."/>
            <person name="Wu D."/>
            <person name="Verbarg S."/>
            <person name="Frueling A."/>
            <person name="Brambilla E."/>
            <person name="Klenk H.-P."/>
            <person name="Eisen J.A."/>
        </authorList>
    </citation>
    <scope>NUCLEOTIDE SEQUENCE</scope>
    <source>
        <strain>DSM 1100</strain>
    </source>
</reference>
<gene>
    <name evidence="2" type="ordered locus">Halhy_1934</name>
</gene>
<sequence>MLQKNRLIFLLFLASVLFFLPNCQGQSGKASGPAFYYWKTTLDFTEKDAALAASLQQQHFYLRYFDVDWSAGYASAVPTGVLEINYAQGWDKKTITPTVYITNRTFVQIKDQDIPALATKVARKIEQLNEDLENTVFNYAYYDRLPERLTWEERSDIVDSLKQEWSKKMLEIQIDCDWTLSTRDKYFSFLKVLQEKASDYLISCTLRLHQYRDRKTMGIPPVERVMLMCYNTGDPKKLAESNAILDAQVVKYYLKGKKYPREMDVALPQFNWGAWYRAGVFQGLLRDLAPSTPGTESYLQNEQNNQYRVLQDTVIRQDYLREGDLIRMDGPTPAQMQETLKLLRERLGRNIRRIAFFDWDHDKIKANEAQIKADFNFLR</sequence>
<proteinExistence type="predicted"/>
<dbReference type="KEGG" id="hhy:Halhy_1934"/>
<evidence type="ECO:0000313" key="2">
    <source>
        <dbReference type="EMBL" id="AEE49819.1"/>
    </source>
</evidence>
<evidence type="ECO:0000256" key="1">
    <source>
        <dbReference type="SAM" id="SignalP"/>
    </source>
</evidence>
<dbReference type="EMBL" id="CP002691">
    <property type="protein sequence ID" value="AEE49819.1"/>
    <property type="molecule type" value="Genomic_DNA"/>
</dbReference>
<dbReference type="RefSeq" id="WP_013764372.1">
    <property type="nucleotide sequence ID" value="NC_015510.1"/>
</dbReference>
<dbReference type="STRING" id="760192.Halhy_1934"/>
<reference evidence="2 3" key="1">
    <citation type="journal article" date="2011" name="Stand. Genomic Sci.">
        <title>Complete genome sequence of Haliscomenobacter hydrossis type strain (O).</title>
        <authorList>
            <consortium name="US DOE Joint Genome Institute (JGI-PGF)"/>
            <person name="Daligault H."/>
            <person name="Lapidus A."/>
            <person name="Zeytun A."/>
            <person name="Nolan M."/>
            <person name="Lucas S."/>
            <person name="Del Rio T.G."/>
            <person name="Tice H."/>
            <person name="Cheng J.F."/>
            <person name="Tapia R."/>
            <person name="Han C."/>
            <person name="Goodwin L."/>
            <person name="Pitluck S."/>
            <person name="Liolios K."/>
            <person name="Pagani I."/>
            <person name="Ivanova N."/>
            <person name="Huntemann M."/>
            <person name="Mavromatis K."/>
            <person name="Mikhailova N."/>
            <person name="Pati A."/>
            <person name="Chen A."/>
            <person name="Palaniappan K."/>
            <person name="Land M."/>
            <person name="Hauser L."/>
            <person name="Brambilla E.M."/>
            <person name="Rohde M."/>
            <person name="Verbarg S."/>
            <person name="Goker M."/>
            <person name="Bristow J."/>
            <person name="Eisen J.A."/>
            <person name="Markowitz V."/>
            <person name="Hugenholtz P."/>
            <person name="Kyrpides N.C."/>
            <person name="Klenk H.P."/>
            <person name="Woyke T."/>
        </authorList>
    </citation>
    <scope>NUCLEOTIDE SEQUENCE [LARGE SCALE GENOMIC DNA]</scope>
    <source>
        <strain evidence="3">ATCC 27775 / DSM 1100 / LMG 10767 / O</strain>
    </source>
</reference>
<organism evidence="2 3">
    <name type="scientific">Haliscomenobacter hydrossis (strain ATCC 27775 / DSM 1100 / LMG 10767 / O)</name>
    <dbReference type="NCBI Taxonomy" id="760192"/>
    <lineage>
        <taxon>Bacteria</taxon>
        <taxon>Pseudomonadati</taxon>
        <taxon>Bacteroidota</taxon>
        <taxon>Saprospiria</taxon>
        <taxon>Saprospirales</taxon>
        <taxon>Haliscomenobacteraceae</taxon>
        <taxon>Haliscomenobacter</taxon>
    </lineage>
</organism>
<accession>F4L6H6</accession>
<feature type="signal peptide" evidence="1">
    <location>
        <begin position="1"/>
        <end position="25"/>
    </location>
</feature>
<keyword evidence="3" id="KW-1185">Reference proteome</keyword>
<dbReference type="Proteomes" id="UP000008461">
    <property type="component" value="Chromosome"/>
</dbReference>